<name>A0AAD3RMF7_CRYJA</name>
<evidence type="ECO:0000313" key="2">
    <source>
        <dbReference type="EMBL" id="GLJ56497.1"/>
    </source>
</evidence>
<keyword evidence="1" id="KW-0812">Transmembrane</keyword>
<proteinExistence type="predicted"/>
<reference evidence="2" key="1">
    <citation type="submission" date="2022-12" db="EMBL/GenBank/DDBJ databases">
        <title>Chromosome-Level Genome Assembly of Japanese Cedar (Cryptomeriajaponica D. Don).</title>
        <authorList>
            <person name="Fujino T."/>
            <person name="Yamaguchi K."/>
            <person name="Yokoyama T."/>
            <person name="Hamanaka T."/>
            <person name="Harazono Y."/>
            <person name="Kamada H."/>
            <person name="Kobayashi W."/>
            <person name="Ujino-Ihara T."/>
            <person name="Uchiyama K."/>
            <person name="Matsumoto A."/>
            <person name="Izuno A."/>
            <person name="Tsumura Y."/>
            <person name="Toyoda A."/>
            <person name="Shigenobu S."/>
            <person name="Moriguchi Y."/>
            <person name="Ueno S."/>
            <person name="Kasahara M."/>
        </authorList>
    </citation>
    <scope>NUCLEOTIDE SEQUENCE</scope>
</reference>
<dbReference type="AlphaFoldDB" id="A0AAD3RMF7"/>
<dbReference type="EMBL" id="BSEH01000022">
    <property type="protein sequence ID" value="GLJ56497.1"/>
    <property type="molecule type" value="Genomic_DNA"/>
</dbReference>
<accession>A0AAD3RMF7</accession>
<evidence type="ECO:0000313" key="3">
    <source>
        <dbReference type="Proteomes" id="UP001234787"/>
    </source>
</evidence>
<keyword evidence="3" id="KW-1185">Reference proteome</keyword>
<organism evidence="2 3">
    <name type="scientific">Cryptomeria japonica</name>
    <name type="common">Japanese cedar</name>
    <name type="synonym">Cupressus japonica</name>
    <dbReference type="NCBI Taxonomy" id="3369"/>
    <lineage>
        <taxon>Eukaryota</taxon>
        <taxon>Viridiplantae</taxon>
        <taxon>Streptophyta</taxon>
        <taxon>Embryophyta</taxon>
        <taxon>Tracheophyta</taxon>
        <taxon>Spermatophyta</taxon>
        <taxon>Pinopsida</taxon>
        <taxon>Pinidae</taxon>
        <taxon>Conifers II</taxon>
        <taxon>Cupressales</taxon>
        <taxon>Cupressaceae</taxon>
        <taxon>Cryptomeria</taxon>
    </lineage>
</organism>
<protein>
    <submittedName>
        <fullName evidence="2">Uncharacterized protein</fullName>
    </submittedName>
</protein>
<feature type="transmembrane region" description="Helical" evidence="1">
    <location>
        <begin position="67"/>
        <end position="89"/>
    </location>
</feature>
<sequence>MFRHICVFQVNTFLHGEEESHNEGYSHLRTGPSFTKPSGSMMMVWSKLRVGPTALCFQVMARDPHPVTISVVSVVRSAVIAIIVLLSAATSTNKLQSTRQ</sequence>
<evidence type="ECO:0000256" key="1">
    <source>
        <dbReference type="SAM" id="Phobius"/>
    </source>
</evidence>
<dbReference type="Proteomes" id="UP001234787">
    <property type="component" value="Unassembled WGS sequence"/>
</dbReference>
<gene>
    <name evidence="2" type="ORF">SUGI_1226090</name>
</gene>
<comment type="caution">
    <text evidence="2">The sequence shown here is derived from an EMBL/GenBank/DDBJ whole genome shotgun (WGS) entry which is preliminary data.</text>
</comment>
<keyword evidence="1" id="KW-1133">Transmembrane helix</keyword>
<keyword evidence="1" id="KW-0472">Membrane</keyword>